<evidence type="ECO:0000256" key="1">
    <source>
        <dbReference type="SAM" id="MobiDB-lite"/>
    </source>
</evidence>
<gene>
    <name evidence="3" type="ORF">ACHHYP_02166</name>
</gene>
<dbReference type="PANTHER" id="PTHR12271">
    <property type="entry name" value="POLY A POLYMERASE CID PAP -RELATED"/>
    <property type="match status" value="1"/>
</dbReference>
<feature type="compositionally biased region" description="Basic and acidic residues" evidence="1">
    <location>
        <begin position="1"/>
        <end position="16"/>
    </location>
</feature>
<dbReference type="Pfam" id="PF01612">
    <property type="entry name" value="DNA_pol_A_exo1"/>
    <property type="match status" value="1"/>
</dbReference>
<dbReference type="STRING" id="1202772.A0A1V9ZSG8"/>
<dbReference type="Gene3D" id="3.30.420.10">
    <property type="entry name" value="Ribonuclease H-like superfamily/Ribonuclease H"/>
    <property type="match status" value="1"/>
</dbReference>
<dbReference type="SUPFAM" id="SSF81301">
    <property type="entry name" value="Nucleotidyltransferase"/>
    <property type="match status" value="1"/>
</dbReference>
<accession>A0A1V9ZSG8</accession>
<dbReference type="InterPro" id="IPR036397">
    <property type="entry name" value="RNaseH_sf"/>
</dbReference>
<dbReference type="Gene3D" id="3.30.460.10">
    <property type="entry name" value="Beta Polymerase, domain 2"/>
    <property type="match status" value="1"/>
</dbReference>
<dbReference type="OrthoDB" id="26838at2759"/>
<name>A0A1V9ZSG8_ACHHY</name>
<dbReference type="InterPro" id="IPR054708">
    <property type="entry name" value="MTPAP-like_central"/>
</dbReference>
<dbReference type="GO" id="GO:0031123">
    <property type="term" value="P:RNA 3'-end processing"/>
    <property type="evidence" value="ECO:0007669"/>
    <property type="project" value="TreeGrafter"/>
</dbReference>
<reference evidence="3 4" key="1">
    <citation type="journal article" date="2014" name="Genome Biol. Evol.">
        <title>The secreted proteins of Achlya hypogyna and Thraustotheca clavata identify the ancestral oomycete secretome and reveal gene acquisitions by horizontal gene transfer.</title>
        <authorList>
            <person name="Misner I."/>
            <person name="Blouin N."/>
            <person name="Leonard G."/>
            <person name="Richards T.A."/>
            <person name="Lane C.E."/>
        </authorList>
    </citation>
    <scope>NUCLEOTIDE SEQUENCE [LARGE SCALE GENOMIC DNA]</scope>
    <source>
        <strain evidence="3 4">ATCC 48635</strain>
    </source>
</reference>
<dbReference type="SUPFAM" id="SSF53098">
    <property type="entry name" value="Ribonuclease H-like"/>
    <property type="match status" value="1"/>
</dbReference>
<dbReference type="Gene3D" id="1.10.1410.10">
    <property type="match status" value="1"/>
</dbReference>
<comment type="caution">
    <text evidence="3">The sequence shown here is derived from an EMBL/GenBank/DDBJ whole genome shotgun (WGS) entry which is preliminary data.</text>
</comment>
<dbReference type="SUPFAM" id="SSF81631">
    <property type="entry name" value="PAP/OAS1 substrate-binding domain"/>
    <property type="match status" value="1"/>
</dbReference>
<keyword evidence="4" id="KW-1185">Reference proteome</keyword>
<dbReference type="Proteomes" id="UP000243579">
    <property type="component" value="Unassembled WGS sequence"/>
</dbReference>
<dbReference type="GO" id="GO:0008408">
    <property type="term" value="F:3'-5' exonuclease activity"/>
    <property type="evidence" value="ECO:0007669"/>
    <property type="project" value="InterPro"/>
</dbReference>
<dbReference type="GO" id="GO:0016779">
    <property type="term" value="F:nucleotidyltransferase activity"/>
    <property type="evidence" value="ECO:0007669"/>
    <property type="project" value="TreeGrafter"/>
</dbReference>
<feature type="region of interest" description="Disordered" evidence="1">
    <location>
        <begin position="1"/>
        <end position="23"/>
    </location>
</feature>
<protein>
    <recommendedName>
        <fullName evidence="2">3'-5' exonuclease domain-containing protein</fullName>
    </recommendedName>
</protein>
<evidence type="ECO:0000259" key="2">
    <source>
        <dbReference type="SMART" id="SM00474"/>
    </source>
</evidence>
<dbReference type="GO" id="GO:0003676">
    <property type="term" value="F:nucleic acid binding"/>
    <property type="evidence" value="ECO:0007669"/>
    <property type="project" value="InterPro"/>
</dbReference>
<sequence length="853" mass="92849">MEGRGHNQDPRNSAETKKKKRRCISKAERLAKRMQSVSLHEDEKRTQIEALCGSDASQDWDTASRLATSLESQAVFIVLLLEKHQAKAASHYLRRWDPPVDFGWLLGQPSILAQLHAHSATAAAFLSACRDLVVSPRAQYVILRKFVLPWIENKEDAPLQVLLHQFSALKWRLLEHAMVTTQGQHLVNQFAHVVKELRADSLVGTSLRSWLTEDTSVPDLTSREVVGAQVEAVLRRVWPDATVFIFGSSMTGLCTATGDIDLCVLVPSSPVRGADSSALLADMHEHLSLYMPSSGSVVVRNARIPVVKLQVHQFHVDLCVNNTAALWNSQLVATFLATFPGLRGLCARVRAWAHGRALIKSAAAGHSLSSYAFVLLVLHWLQARGFLPFVDVEYDDALTATRDGIATAVASAFAEAVPPAKALADADVLDFFVYWAADFAFSTDVASLRRADLKKPKPVPILELEDPIELDRNLGTYLNRFSQRTLRMEFVRACVLARQAAHPELYPATDNLASLHFGRPAPSSPAPAANVLLRRRCPSHHGWIMTGDAVAEEVPAVVVVTTPDTFPFRDLAALDVVGIDCEGAQLGRTGVLTLVSVAVGPRVYLFDVLANPALLGALKPLLESDRVVKVLHDCRKDSDALFHGAGIALATVFDTQVAHALLYDLRKPAAKDDGRYLLGPAGTAISLDNANHECLAYSEVLWHYLSLPPGRVKDAVKEAMTTDPDVWMRRPLAPDLIEYAAHDVVYLGVLYRVMTAALGAHAATCWERSATSAGCRDWRYAPSHPLGTTVRGYLHNVTSKHVYVALSPSVVGLMSTAGAVKAPLTDGAKVLSLGAPMDVVIGPDGTVVWANDG</sequence>
<dbReference type="PANTHER" id="PTHR12271:SF40">
    <property type="entry name" value="POLY(A) RNA POLYMERASE GLD2"/>
    <property type="match status" value="1"/>
</dbReference>
<organism evidence="3 4">
    <name type="scientific">Achlya hypogyna</name>
    <name type="common">Oomycete</name>
    <name type="synonym">Protoachlya hypogyna</name>
    <dbReference type="NCBI Taxonomy" id="1202772"/>
    <lineage>
        <taxon>Eukaryota</taxon>
        <taxon>Sar</taxon>
        <taxon>Stramenopiles</taxon>
        <taxon>Oomycota</taxon>
        <taxon>Saprolegniomycetes</taxon>
        <taxon>Saprolegniales</taxon>
        <taxon>Achlyaceae</taxon>
        <taxon>Achlya</taxon>
    </lineage>
</organism>
<evidence type="ECO:0000313" key="3">
    <source>
        <dbReference type="EMBL" id="OQS00919.1"/>
    </source>
</evidence>
<evidence type="ECO:0000313" key="4">
    <source>
        <dbReference type="Proteomes" id="UP000243579"/>
    </source>
</evidence>
<dbReference type="InterPro" id="IPR012337">
    <property type="entry name" value="RNaseH-like_sf"/>
</dbReference>
<dbReference type="InterPro" id="IPR002562">
    <property type="entry name" value="3'-5'_exonuclease_dom"/>
</dbReference>
<dbReference type="CDD" id="cd05402">
    <property type="entry name" value="NT_PAP_TUTase"/>
    <property type="match status" value="1"/>
</dbReference>
<feature type="domain" description="3'-5' exonuclease" evidence="2">
    <location>
        <begin position="557"/>
        <end position="759"/>
    </location>
</feature>
<dbReference type="AlphaFoldDB" id="A0A1V9ZSG8"/>
<dbReference type="InterPro" id="IPR043519">
    <property type="entry name" value="NT_sf"/>
</dbReference>
<dbReference type="EMBL" id="JNBR01000020">
    <property type="protein sequence ID" value="OQS00919.1"/>
    <property type="molecule type" value="Genomic_DNA"/>
</dbReference>
<dbReference type="Pfam" id="PF22600">
    <property type="entry name" value="MTPAP-like_central"/>
    <property type="match status" value="1"/>
</dbReference>
<dbReference type="SMART" id="SM00474">
    <property type="entry name" value="35EXOc"/>
    <property type="match status" value="1"/>
</dbReference>
<proteinExistence type="predicted"/>